<evidence type="ECO:0000256" key="1">
    <source>
        <dbReference type="ARBA" id="ARBA00022741"/>
    </source>
</evidence>
<dbReference type="PROSITE" id="PS51194">
    <property type="entry name" value="HELICASE_CTER"/>
    <property type="match status" value="1"/>
</dbReference>
<dbReference type="Pfam" id="PF00271">
    <property type="entry name" value="Helicase_C"/>
    <property type="match status" value="1"/>
</dbReference>
<gene>
    <name evidence="7" type="ORF">FVP77_02505</name>
</gene>
<comment type="caution">
    <text evidence="7">The sequence shown here is derived from an EMBL/GenBank/DDBJ whole genome shotgun (WGS) entry which is preliminary data.</text>
</comment>
<proteinExistence type="predicted"/>
<evidence type="ECO:0000256" key="4">
    <source>
        <dbReference type="SAM" id="MobiDB-lite"/>
    </source>
</evidence>
<dbReference type="OrthoDB" id="3197455at2"/>
<dbReference type="Pfam" id="PF09369">
    <property type="entry name" value="MZB"/>
    <property type="match status" value="1"/>
</dbReference>
<keyword evidence="7" id="KW-0378">Hydrolase</keyword>
<keyword evidence="7" id="KW-0347">Helicase</keyword>
<dbReference type="InterPro" id="IPR014001">
    <property type="entry name" value="Helicase_ATP-bd"/>
</dbReference>
<dbReference type="EMBL" id="VRSV01000001">
    <property type="protein sequence ID" value="TXK12370.1"/>
    <property type="molecule type" value="Genomic_DNA"/>
</dbReference>
<dbReference type="GO" id="GO:0016887">
    <property type="term" value="F:ATP hydrolysis activity"/>
    <property type="evidence" value="ECO:0007669"/>
    <property type="project" value="TreeGrafter"/>
</dbReference>
<dbReference type="SUPFAM" id="SSF52540">
    <property type="entry name" value="P-loop containing nucleoside triphosphate hydrolases"/>
    <property type="match status" value="2"/>
</dbReference>
<dbReference type="PANTHER" id="PTHR47962:SF5">
    <property type="entry name" value="ATP-DEPENDENT HELICASE LHR-RELATED"/>
    <property type="match status" value="1"/>
</dbReference>
<accession>A0A5C8I2Q9</accession>
<dbReference type="InterPro" id="IPR052511">
    <property type="entry name" value="ATP-dep_Helicase"/>
</dbReference>
<dbReference type="Pfam" id="PF00270">
    <property type="entry name" value="DEAD"/>
    <property type="match status" value="1"/>
</dbReference>
<dbReference type="SMART" id="SM00487">
    <property type="entry name" value="DEXDc"/>
    <property type="match status" value="1"/>
</dbReference>
<feature type="domain" description="Helicase ATP-binding" evidence="5">
    <location>
        <begin position="102"/>
        <end position="274"/>
    </location>
</feature>
<sequence>MDAFKVHRDLIEDYRRFTEGFVGASDPKIRDYLEKQSADGRQWPDPWLSLNPSFATGGSVDDLVSRDALHPDAAQIFRVKKHPADTGAEAPLVFHKHQRDAIEVAATRKSYVLTTGTGSGKSLAYIVPIVDRVLREGSGKGIKAIIVYPMNALANSQMEELKKFLHFGFDGKPPVTFRRYTGQESREEREEILASPPDILLTNYVMLDLVMTRPDERRSLITAARGLQFLVLDELHTYRGRQGADVGMLVRRVREACDAADTLQCVGTSATMSSGGTLAEQRTDVGKVATQIFGTEVVAESVITETLVRAGRGDDVSPDQLRPLVEQRGPVEAPKLSLTAAELASDPLAGWIEQEFGLDIEIESGLLVRQKPTTVAAAAEKLATIVGADEKESANAIRATLLAGANAKNAIGRSFFAFRLHQFLSKGGNVYASPESPAKRTIETNFQVTMPGPPERRLYPLAFCRECGQEYYVARRSDPKGAGVAHARHQIRTSDRADGYLFISDDQPWPLDPVEEGRLPGSWLSVTASGTGVTKLRAPDVPERVNVTSDGLVTPLAADELPQDTLAAWIPGTFRFCLACGVSYEQARASEYTKLATLDREGRSSAMTVLATSLLTSLKAIPSDELPARARKLLTFVDNRQDASLQAGHLNDFVQVAQLRGALRHAVAAAGAEGLDLIDVGDTLIDALDLRPIDYLAAPEGLATRAGRSALKRVLEYRAIADLQRGWRVTLPNLEQTGLVVVDYPDLEVLAKDEDRWNEANFHLAAADPKQRLEVAKVLLDEFRRVLAVDAEALSPDSFERLQRLSREYLTGLWAIGDMEPPANVGLAIPEAGTKGGARNILTLTGRGAYGRWLRDKDRFGVALSPSEADEVVASLIAVLERAGIITKVIDEKISGYRLRSSAIVLHGGTGEYGAPDPVRRRYQGEQKPRVVEYFRDLYRDHSRDLAGLLAAEHTAQVPADLRMEREKQFTEAELPLLFCSPTMELGVDIAELNAVGMRNVPPTPANYAQRSGRAGRSGQPAIVMTYCATGNAHDTYYFERSHLMVAGQVMPPRLDLANEDLVRSHVQAIWLSEALAVSAKGLGSSMKDVLVLDDTVNRYPVAPSLRSKLEDGGAAARATTSTIAVLEPLLEVLQGANWWTDAWVRTVIDRAPVEFDRACDRWRDLYASARAEQQAAFEQTKNISATKRDRDDAERRQREARQRIDLLLNDAGDTGYNQSDFYTYRYLASEGFLPGYSFPRLPLAAFIPGWGNRPSSWLQRPRFLAISEFGPQSLIYHEGARYQVTRISLPREGGEAGGDVTLTAAKICESCGTHHLDTQNVDVCVTCQTALPAEWKNLLQLQTVLTRRRERISADEEERNRVGYELRTTYRFVPRAGHPGRSTAKAVTDVDTEVLDVVYGDSADVRVTNLGRRTRKDADRHGFWLDTVKGRWLSEKDAAQTDSDTEETDDNAPLPTDVKTKAFVTPYVEDRRNIAILRWASKVDEVQAVTARYALERGIEARFQLEDAELMSEQLPDAEERGRLLLTEAAEGGAGVLRRLQSDETALADAAREALGIIHVDPDTGEDIGGACGAGCYKCLLSYSNQMDHERIDRRVVVSLLLDLSRARVQPDETHPVTVPNAPTADGSPGASGAAPEATNVPHPDAERAASFLRHLESRGLRLPSRGEEEVGGLIVDFVYDTPLAVVVVHDDVLKVDATDLTFDGYQVVTVGLDRDFDDVIREHPSVFGEAVQ</sequence>
<name>A0A5C8I2Q9_9MICO</name>
<evidence type="ECO:0000259" key="5">
    <source>
        <dbReference type="PROSITE" id="PS51192"/>
    </source>
</evidence>
<keyword evidence="2" id="KW-0067">ATP-binding</keyword>
<feature type="coiled-coil region" evidence="3">
    <location>
        <begin position="1184"/>
        <end position="1211"/>
    </location>
</feature>
<dbReference type="InterPro" id="IPR027417">
    <property type="entry name" value="P-loop_NTPase"/>
</dbReference>
<dbReference type="RefSeq" id="WP_147893101.1">
    <property type="nucleotide sequence ID" value="NZ_BAAANR010000001.1"/>
</dbReference>
<feature type="compositionally biased region" description="Low complexity" evidence="4">
    <location>
        <begin position="1623"/>
        <end position="1640"/>
    </location>
</feature>
<evidence type="ECO:0000313" key="8">
    <source>
        <dbReference type="Proteomes" id="UP000321034"/>
    </source>
</evidence>
<dbReference type="Proteomes" id="UP000321034">
    <property type="component" value="Unassembled WGS sequence"/>
</dbReference>
<evidence type="ECO:0000256" key="2">
    <source>
        <dbReference type="ARBA" id="ARBA00022840"/>
    </source>
</evidence>
<dbReference type="GO" id="GO:0004386">
    <property type="term" value="F:helicase activity"/>
    <property type="evidence" value="ECO:0007669"/>
    <property type="project" value="UniProtKB-KW"/>
</dbReference>
<keyword evidence="1" id="KW-0547">Nucleotide-binding</keyword>
<evidence type="ECO:0000313" key="7">
    <source>
        <dbReference type="EMBL" id="TXK12370.1"/>
    </source>
</evidence>
<dbReference type="SMART" id="SM00490">
    <property type="entry name" value="HELICc"/>
    <property type="match status" value="1"/>
</dbReference>
<dbReference type="InterPro" id="IPR018973">
    <property type="entry name" value="MZB"/>
</dbReference>
<dbReference type="PANTHER" id="PTHR47962">
    <property type="entry name" value="ATP-DEPENDENT HELICASE LHR-RELATED-RELATED"/>
    <property type="match status" value="1"/>
</dbReference>
<dbReference type="InterPro" id="IPR011545">
    <property type="entry name" value="DEAD/DEAH_box_helicase_dom"/>
</dbReference>
<reference evidence="7 8" key="1">
    <citation type="submission" date="2019-08" db="EMBL/GenBank/DDBJ databases">
        <authorList>
            <person name="Dong K."/>
        </authorList>
    </citation>
    <scope>NUCLEOTIDE SEQUENCE [LARGE SCALE GENOMIC DNA]</scope>
    <source>
        <strain evidence="7 8">JCM14558</strain>
    </source>
</reference>
<keyword evidence="8" id="KW-1185">Reference proteome</keyword>
<feature type="domain" description="Helicase C-terminal" evidence="6">
    <location>
        <begin position="918"/>
        <end position="1063"/>
    </location>
</feature>
<dbReference type="Gene3D" id="3.40.50.300">
    <property type="entry name" value="P-loop containing nucleotide triphosphate hydrolases"/>
    <property type="match status" value="2"/>
</dbReference>
<feature type="region of interest" description="Disordered" evidence="4">
    <location>
        <begin position="1612"/>
        <end position="1643"/>
    </location>
</feature>
<protein>
    <submittedName>
        <fullName evidence="7">DEAD/DEAH box helicase</fullName>
    </submittedName>
</protein>
<evidence type="ECO:0000259" key="6">
    <source>
        <dbReference type="PROSITE" id="PS51194"/>
    </source>
</evidence>
<keyword evidence="3" id="KW-0175">Coiled coil</keyword>
<dbReference type="GO" id="GO:0005524">
    <property type="term" value="F:ATP binding"/>
    <property type="evidence" value="ECO:0007669"/>
    <property type="project" value="UniProtKB-KW"/>
</dbReference>
<feature type="region of interest" description="Disordered" evidence="4">
    <location>
        <begin position="1438"/>
        <end position="1457"/>
    </location>
</feature>
<dbReference type="InterPro" id="IPR001650">
    <property type="entry name" value="Helicase_C-like"/>
</dbReference>
<organism evidence="7 8">
    <name type="scientific">Microbacterium hatanonis</name>
    <dbReference type="NCBI Taxonomy" id="404366"/>
    <lineage>
        <taxon>Bacteria</taxon>
        <taxon>Bacillati</taxon>
        <taxon>Actinomycetota</taxon>
        <taxon>Actinomycetes</taxon>
        <taxon>Micrococcales</taxon>
        <taxon>Microbacteriaceae</taxon>
        <taxon>Microbacterium</taxon>
    </lineage>
</organism>
<evidence type="ECO:0000256" key="3">
    <source>
        <dbReference type="SAM" id="Coils"/>
    </source>
</evidence>
<dbReference type="GO" id="GO:0003677">
    <property type="term" value="F:DNA binding"/>
    <property type="evidence" value="ECO:0007669"/>
    <property type="project" value="TreeGrafter"/>
</dbReference>
<dbReference type="PROSITE" id="PS51192">
    <property type="entry name" value="HELICASE_ATP_BIND_1"/>
    <property type="match status" value="1"/>
</dbReference>
<dbReference type="CDD" id="cd17923">
    <property type="entry name" value="DEXHc_Hrq1-like"/>
    <property type="match status" value="1"/>
</dbReference>